<keyword evidence="4" id="KW-1185">Reference proteome</keyword>
<evidence type="ECO:0000313" key="4">
    <source>
        <dbReference type="Proteomes" id="UP001159363"/>
    </source>
</evidence>
<feature type="region of interest" description="Disordered" evidence="1">
    <location>
        <begin position="498"/>
        <end position="522"/>
    </location>
</feature>
<reference evidence="3 4" key="1">
    <citation type="submission" date="2023-02" db="EMBL/GenBank/DDBJ databases">
        <title>LHISI_Scaffold_Assembly.</title>
        <authorList>
            <person name="Stuart O.P."/>
            <person name="Cleave R."/>
            <person name="Magrath M.J.L."/>
            <person name="Mikheyev A.S."/>
        </authorList>
    </citation>
    <scope>NUCLEOTIDE SEQUENCE [LARGE SCALE GENOMIC DNA]</scope>
    <source>
        <strain evidence="3">Daus_M_001</strain>
        <tissue evidence="3">Leg muscle</tissue>
    </source>
</reference>
<feature type="domain" description="Tc1-like transposase DDE" evidence="2">
    <location>
        <begin position="957"/>
        <end position="1010"/>
    </location>
</feature>
<dbReference type="Proteomes" id="UP001159363">
    <property type="component" value="Chromosome 4"/>
</dbReference>
<dbReference type="InterPro" id="IPR036397">
    <property type="entry name" value="RNaseH_sf"/>
</dbReference>
<evidence type="ECO:0000256" key="1">
    <source>
        <dbReference type="SAM" id="MobiDB-lite"/>
    </source>
</evidence>
<dbReference type="Gene3D" id="3.30.420.10">
    <property type="entry name" value="Ribonuclease H-like superfamily/Ribonuclease H"/>
    <property type="match status" value="1"/>
</dbReference>
<accession>A0ABQ9HHJ1</accession>
<protein>
    <recommendedName>
        <fullName evidence="2">Tc1-like transposase DDE domain-containing protein</fullName>
    </recommendedName>
</protein>
<organism evidence="3 4">
    <name type="scientific">Dryococelus australis</name>
    <dbReference type="NCBI Taxonomy" id="614101"/>
    <lineage>
        <taxon>Eukaryota</taxon>
        <taxon>Metazoa</taxon>
        <taxon>Ecdysozoa</taxon>
        <taxon>Arthropoda</taxon>
        <taxon>Hexapoda</taxon>
        <taxon>Insecta</taxon>
        <taxon>Pterygota</taxon>
        <taxon>Neoptera</taxon>
        <taxon>Polyneoptera</taxon>
        <taxon>Phasmatodea</taxon>
        <taxon>Verophasmatodea</taxon>
        <taxon>Anareolatae</taxon>
        <taxon>Phasmatidae</taxon>
        <taxon>Eurycanthinae</taxon>
        <taxon>Dryococelus</taxon>
    </lineage>
</organism>
<evidence type="ECO:0000313" key="3">
    <source>
        <dbReference type="EMBL" id="KAJ8883801.1"/>
    </source>
</evidence>
<gene>
    <name evidence="3" type="ORF">PR048_015656</name>
</gene>
<dbReference type="InterPro" id="IPR038717">
    <property type="entry name" value="Tc1-like_DDE_dom"/>
</dbReference>
<name>A0ABQ9HHJ1_9NEOP</name>
<sequence>MMFQPTDYAGPSPGVSSGPIETPRGPGPLSIAPYPPTPHQLATPPPPLLTGQPTCGKTLRAALRSVQVTVSGNEPMLRVTALGDSVTARVLYTLDARSRNQLPEWSVEKLNVLRPLTRERRGTQYTRAVTSYALNATELRRVQLVSWWSGLVIHPGHKQSRVRAEQPNRKLGLCLLLDVFGSRCLKKASVLSLGLRGEYAVSQQHAAEPKSHQNSFYTKAWVAISRPSGGCEEVHRLTIAIVSVWAMLGPFVFNTPGPVMGRVWLVSGATSGPAVVSGAYQLLANCLPAWHPTVNHKLAIYVLLEETPVEPLPSDDRCRLKPRPSAVISTTLLVHPRLNRSPRFPLVLPDSLGGNIDVIADGIAETPLRQVGPIILLTSVDLSIFRRCDTAPVACDYCLNNNCWPHSSHAWPRLRRDILEVDLQQGFRKVGSNLEWTIQVEWATMTQKPVDHFMLSVNRQCTFFSNQPGQMTITDNHNDQQLKLAYEMAIKTAILAGQPTPTKPTIQHDRRTRPTLPTSQQDLPYQTTKKADRSYQITIPTDLLYQQTIHTGLACCDNTIGPYRPLTSILFMPTDRQDQQSIPTIKTKLEQLKTLIDVAAFQSDADLNITTQININPTDKTNQQDQLDQKANYSIRLTHQTNQLDCPTNPADQQTKHANNSNWLCHQTILQFSPHELRLLIDNIHHHRREQSFPSSQPQLRFFDEEATFYDVEKHITYIQISFEKIATPNQKNRRFCEPGLKNPASRSNGLPTSGCYALHGPSKYQQRFTGILDMLCETNIRGSLLLQAIHSKASISSFARRDFRWQEVRISQHHVATSPMKVIARFILLDMDTSEMNSSTILLVVSLKNCRNIYALWQTVLFLFAHALWYHVKVLRRCGLMQQYGVHNWKSPFVIFLVAEAMVVRSLLPGTSCIRTAPIAVCEASQAKIVHRCSSNFAIIALWGTYGMDLRFFQDDNARCHVSRATMQLYAENNVRRLDWPAQSPDLNSIEHLWNELNRRMRARQARPKSIAQLMDWLQEEWRRIPVDVLQTLVESMLDRMAAIIAAIRDSDIIKRLISKLLFGLTKFNSIHRPHEVEATHSVFVSRLIARYSVFLSSVFRLLTAWPVHSGTAGGLEWRGVHCAPSSDAYEGRGEGRGVAALFCTLGEGTILSKQLAPGTSEGLISDVIYAWCQLCHQEPSCRASTRLLYPILIPPAKLLPFSPHGSGKRQSRVSRLWKQMLLFPRLREGLKSWAMELFQRGWSSVGMKVWGKRDIPRKPPTSVIVRHNSGMRRSGVTRLGIEPGSPWWEASRLTAQPRWPQNMLLTGHGIVVVRLITSHHGEPSSVPGVFEPRFSHVRIMSDDAAGQRVFSWISRFSRLCIPALPHTHLASPSSCLKTSMLSAAPNSPPHYTTPLPLVYWLPHEEGWCLATHFFAIEGLVDPFRIVRQPVSAKLTKRVNAVYANYVKRVPVKKPRISFPVTQCSKVSLDGAAGRPFIFPMDRSSVTVEKRVIRSYGAGMLGRRKREIPEKTRRHYFHMRRSGGGGPLGIEPCSPRWVASSLTTTPPRRDSVLEKRSFRDGVCPGAHDYTVWAGNAAGSPLLSSAKASTPNCALACGAMNSNSLPNHGVFHLRIKHHAGTPSERCMTNRHAHVAGWPDNLISTLRNTDMNLHEWIRVERFGRLLTARFLKYDEDEASDRLQGRAKLNIPMENPLTKASSDTIPTCENPVVTPPGIEPGAPNGSEDRAIPSGITVSQWIERFQRRASGRAVWEFYEFEGFRGIKRQVCEDNEATRQQSLELQRVTSGSEVFGLRASV</sequence>
<proteinExistence type="predicted"/>
<evidence type="ECO:0000259" key="2">
    <source>
        <dbReference type="Pfam" id="PF13358"/>
    </source>
</evidence>
<dbReference type="EMBL" id="JARBHB010000005">
    <property type="protein sequence ID" value="KAJ8883801.1"/>
    <property type="molecule type" value="Genomic_DNA"/>
</dbReference>
<comment type="caution">
    <text evidence="3">The sequence shown here is derived from an EMBL/GenBank/DDBJ whole genome shotgun (WGS) entry which is preliminary data.</text>
</comment>
<dbReference type="Pfam" id="PF13358">
    <property type="entry name" value="DDE_3"/>
    <property type="match status" value="1"/>
</dbReference>
<feature type="region of interest" description="Disordered" evidence="1">
    <location>
        <begin position="1"/>
        <end position="39"/>
    </location>
</feature>